<evidence type="ECO:0000256" key="3">
    <source>
        <dbReference type="SAM" id="MobiDB-lite"/>
    </source>
</evidence>
<dbReference type="AlphaFoldDB" id="A0A381S501"/>
<dbReference type="PROSITE" id="PS50296">
    <property type="entry name" value="SUI1"/>
    <property type="match status" value="1"/>
</dbReference>
<keyword evidence="1" id="KW-0810">Translation regulation</keyword>
<dbReference type="InterPro" id="IPR005872">
    <property type="entry name" value="SUI1_arc_bac"/>
</dbReference>
<name>A0A381S501_9ZZZZ</name>
<evidence type="ECO:0000259" key="4">
    <source>
        <dbReference type="PROSITE" id="PS50296"/>
    </source>
</evidence>
<proteinExistence type="predicted"/>
<dbReference type="SUPFAM" id="SSF55159">
    <property type="entry name" value="eIF1-like"/>
    <property type="match status" value="1"/>
</dbReference>
<dbReference type="Pfam" id="PF01253">
    <property type="entry name" value="SUI1"/>
    <property type="match status" value="1"/>
</dbReference>
<evidence type="ECO:0000256" key="2">
    <source>
        <dbReference type="ARBA" id="ARBA00022917"/>
    </source>
</evidence>
<dbReference type="Gene3D" id="3.30.780.10">
    <property type="entry name" value="SUI1-like domain"/>
    <property type="match status" value="1"/>
</dbReference>
<dbReference type="InterPro" id="IPR001950">
    <property type="entry name" value="SUI1"/>
</dbReference>
<evidence type="ECO:0000256" key="1">
    <source>
        <dbReference type="ARBA" id="ARBA00022845"/>
    </source>
</evidence>
<dbReference type="EMBL" id="UINC01002612">
    <property type="protein sequence ID" value="SUZ98519.1"/>
    <property type="molecule type" value="Genomic_DNA"/>
</dbReference>
<reference evidence="5" key="1">
    <citation type="submission" date="2018-05" db="EMBL/GenBank/DDBJ databases">
        <authorList>
            <person name="Lanie J.A."/>
            <person name="Ng W.-L."/>
            <person name="Kazmierczak K.M."/>
            <person name="Andrzejewski T.M."/>
            <person name="Davidsen T.M."/>
            <person name="Wayne K.J."/>
            <person name="Tettelin H."/>
            <person name="Glass J.I."/>
            <person name="Rusch D."/>
            <person name="Podicherti R."/>
            <person name="Tsui H.-C.T."/>
            <person name="Winkler M.E."/>
        </authorList>
    </citation>
    <scope>NUCLEOTIDE SEQUENCE</scope>
</reference>
<accession>A0A381S501</accession>
<organism evidence="5">
    <name type="scientific">marine metagenome</name>
    <dbReference type="NCBI Taxonomy" id="408172"/>
    <lineage>
        <taxon>unclassified sequences</taxon>
        <taxon>metagenomes</taxon>
        <taxon>ecological metagenomes</taxon>
    </lineage>
</organism>
<gene>
    <name evidence="5" type="ORF">METZ01_LOCUS51373</name>
</gene>
<feature type="compositionally biased region" description="Polar residues" evidence="3">
    <location>
        <begin position="8"/>
        <end position="17"/>
    </location>
</feature>
<evidence type="ECO:0000313" key="5">
    <source>
        <dbReference type="EMBL" id="SUZ98519.1"/>
    </source>
</evidence>
<dbReference type="CDD" id="cd11567">
    <property type="entry name" value="YciH_like"/>
    <property type="match status" value="1"/>
</dbReference>
<keyword evidence="2" id="KW-0648">Protein biosynthesis</keyword>
<dbReference type="InterPro" id="IPR036877">
    <property type="entry name" value="SUI1_dom_sf"/>
</dbReference>
<protein>
    <recommendedName>
        <fullName evidence="4">SUI1 domain-containing protein</fullName>
    </recommendedName>
</protein>
<dbReference type="PIRSF" id="PIRSF037511">
    <property type="entry name" value="Transl_init_SUI1_pro"/>
    <property type="match status" value="1"/>
</dbReference>
<dbReference type="GO" id="GO:0003743">
    <property type="term" value="F:translation initiation factor activity"/>
    <property type="evidence" value="ECO:0007669"/>
    <property type="project" value="InterPro"/>
</dbReference>
<feature type="domain" description="SUI1" evidence="4">
    <location>
        <begin position="36"/>
        <end position="102"/>
    </location>
</feature>
<feature type="region of interest" description="Disordered" evidence="3">
    <location>
        <begin position="1"/>
        <end position="23"/>
    </location>
</feature>
<sequence>MKKHDNIVYSTDDNYSPSKEEIDSTAIELPPEKQVLRLHLQRLPGNRIITIVKGFIGRDKVLIDLSKYLKKSCGVGGSVKNHTILIQGNHRDKILELLNERGFKVKVSGG</sequence>
<dbReference type="GO" id="GO:0006417">
    <property type="term" value="P:regulation of translation"/>
    <property type="evidence" value="ECO:0007669"/>
    <property type="project" value="UniProtKB-KW"/>
</dbReference>